<evidence type="ECO:0000313" key="1">
    <source>
        <dbReference type="EMBL" id="OAA57340.1"/>
    </source>
</evidence>
<gene>
    <name evidence="1" type="ORF">LEL_10914</name>
</gene>
<sequence length="266" mass="29961">MDRLHALTDEERIATLNQRLVDGCHIVVHPLLEIGTFNPDIVSSLPLLDRSIMGDELANQAEAIFYGKNTFLVWWDALQEFLSPRHGLPIDKLVRRVIVRYSFQELYTSKRNLVTELHHLFRLTHAELIALDITGSGTPDGSDLATQMVLRDIASIVQQLFLHFGPRFVVGRSLGEWPALYDIKWVSFRSYWQPPMPAARDRMRGGEASFEETMQLQVESWIQATERPELTAPLGAVPGVDASLLDWSSDALTDCFAPGVLVPELA</sequence>
<evidence type="ECO:0000313" key="2">
    <source>
        <dbReference type="Proteomes" id="UP000076881"/>
    </source>
</evidence>
<comment type="caution">
    <text evidence="1">The sequence shown here is derived from an EMBL/GenBank/DDBJ whole genome shotgun (WGS) entry which is preliminary data.</text>
</comment>
<reference evidence="1 2" key="1">
    <citation type="journal article" date="2016" name="Genome Biol. Evol.">
        <title>Divergent and convergent evolution of fungal pathogenicity.</title>
        <authorList>
            <person name="Shang Y."/>
            <person name="Xiao G."/>
            <person name="Zheng P."/>
            <person name="Cen K."/>
            <person name="Zhan S."/>
            <person name="Wang C."/>
        </authorList>
    </citation>
    <scope>NUCLEOTIDE SEQUENCE [LARGE SCALE GENOMIC DNA]</scope>
    <source>
        <strain evidence="1 2">RCEF 1005</strain>
    </source>
</reference>
<accession>A0A167Q6D8</accession>
<protein>
    <submittedName>
        <fullName evidence="1">Uncharacterized protein</fullName>
    </submittedName>
</protein>
<dbReference type="AlphaFoldDB" id="A0A167Q6D8"/>
<keyword evidence="2" id="KW-1185">Reference proteome</keyword>
<organism evidence="1 2">
    <name type="scientific">Akanthomyces lecanii RCEF 1005</name>
    <dbReference type="NCBI Taxonomy" id="1081108"/>
    <lineage>
        <taxon>Eukaryota</taxon>
        <taxon>Fungi</taxon>
        <taxon>Dikarya</taxon>
        <taxon>Ascomycota</taxon>
        <taxon>Pezizomycotina</taxon>
        <taxon>Sordariomycetes</taxon>
        <taxon>Hypocreomycetidae</taxon>
        <taxon>Hypocreales</taxon>
        <taxon>Cordycipitaceae</taxon>
        <taxon>Akanthomyces</taxon>
        <taxon>Cordyceps confragosa</taxon>
    </lineage>
</organism>
<dbReference type="Proteomes" id="UP000076881">
    <property type="component" value="Unassembled WGS sequence"/>
</dbReference>
<proteinExistence type="predicted"/>
<dbReference type="EMBL" id="AZHF01000030">
    <property type="protein sequence ID" value="OAA57340.1"/>
    <property type="molecule type" value="Genomic_DNA"/>
</dbReference>
<name>A0A167Q6D8_CORDF</name>
<dbReference type="OrthoDB" id="4866453at2759"/>